<dbReference type="CDD" id="cd00064">
    <property type="entry name" value="FU"/>
    <property type="match status" value="2"/>
</dbReference>
<dbReference type="Proteomes" id="UP000008983">
    <property type="component" value="Unassembled WGS sequence"/>
</dbReference>
<dbReference type="eggNOG" id="KOG3525">
    <property type="taxonomic scope" value="Eukaryota"/>
</dbReference>
<evidence type="ECO:0000256" key="1">
    <source>
        <dbReference type="SAM" id="Phobius"/>
    </source>
</evidence>
<dbReference type="SMART" id="SM00261">
    <property type="entry name" value="FU"/>
    <property type="match status" value="2"/>
</dbReference>
<feature type="transmembrane region" description="Helical" evidence="1">
    <location>
        <begin position="261"/>
        <end position="280"/>
    </location>
</feature>
<sequence length="679" mass="79562">MLSVLHVKTVLIILNACPAHLLYITNNWKKNALGIAIKANMRTLKVVYVNYVIRIAKLAKIQRLLVLLVIIINIYKLTKLAKISVYPNNIRIMRENASRVMHHAYHVLIILHVLHVLMIIIQILQLNFAHLAPLTVELVLIMLILVHPVLRANIQILILIDKNALFLVNKINMQMLQGHANNAMRLVLHVKMLFRVTHVMRDIIQTQGVIYVKNVMIIVKHVKMEQQIINVLHVIIIKFFYKLKNVSIIAIINNMRIQIKIVSNVILRVLLVRILIHVILVRKDHTQKEVHKNANYVTQIVRRVQKRANVYLVNRIIFQPKINNVNLNVIIFFPDSQGNCQPCDSNCLNCKQFNQCTECFQGLYLFNGFCSNEIYCQENTYLDQNECKTECPQNKFKNLETNTCDPCHFSCKRCTEAGNIKCLECENGLALNEDGKCEKKVQETNATTSKLMFKVYLVVTIYILIACIICHFLDYKSYFRNRKVKNFEEEDCKPKIEKSQLERVKDHIAAIQMQKKMQTKKIKGKGQGLNQIFKKQINKQNKQTQNHKRIIIKLIEIQENKVIIQVKVKLALIKILKICLNLKILSINRLYKIIRIRKTIQMLFYLMIFKMKIIIQIKLIEQIQIIIIINMTRNYILQLLRMNFWKCIQYKTIHEILQLGLYQCILNNAYLCQFAFIII</sequence>
<proteinExistence type="predicted"/>
<dbReference type="STRING" id="857967.G0QKN8"/>
<dbReference type="InterPro" id="IPR009030">
    <property type="entry name" value="Growth_fac_rcpt_cys_sf"/>
</dbReference>
<keyword evidence="1" id="KW-1133">Transmembrane helix</keyword>
<keyword evidence="1" id="KW-0472">Membrane</keyword>
<accession>G0QKN8</accession>
<evidence type="ECO:0000313" key="2">
    <source>
        <dbReference type="EMBL" id="EGR34217.1"/>
    </source>
</evidence>
<keyword evidence="1" id="KW-0812">Transmembrane</keyword>
<dbReference type="SUPFAM" id="SSF57184">
    <property type="entry name" value="Growth factor receptor domain"/>
    <property type="match status" value="1"/>
</dbReference>
<keyword evidence="3" id="KW-1185">Reference proteome</keyword>
<organism evidence="2 3">
    <name type="scientific">Ichthyophthirius multifiliis</name>
    <name type="common">White spot disease agent</name>
    <name type="synonym">Ich</name>
    <dbReference type="NCBI Taxonomy" id="5932"/>
    <lineage>
        <taxon>Eukaryota</taxon>
        <taxon>Sar</taxon>
        <taxon>Alveolata</taxon>
        <taxon>Ciliophora</taxon>
        <taxon>Intramacronucleata</taxon>
        <taxon>Oligohymenophorea</taxon>
        <taxon>Hymenostomatida</taxon>
        <taxon>Ophryoglenina</taxon>
        <taxon>Ichthyophthirius</taxon>
    </lineage>
</organism>
<protein>
    <recommendedName>
        <fullName evidence="4">Furin</fullName>
    </recommendedName>
</protein>
<dbReference type="RefSeq" id="XP_004039521.1">
    <property type="nucleotide sequence ID" value="XM_004039473.1"/>
</dbReference>
<feature type="transmembrane region" description="Helical" evidence="1">
    <location>
        <begin position="451"/>
        <end position="473"/>
    </location>
</feature>
<dbReference type="InterPro" id="IPR006212">
    <property type="entry name" value="Furin_repeat"/>
</dbReference>
<reference evidence="2 3" key="1">
    <citation type="submission" date="2011-07" db="EMBL/GenBank/DDBJ databases">
        <authorList>
            <person name="Coyne R."/>
            <person name="Brami D."/>
            <person name="Johnson J."/>
            <person name="Hostetler J."/>
            <person name="Hannick L."/>
            <person name="Clark T."/>
            <person name="Cassidy-Hanley D."/>
            <person name="Inman J."/>
        </authorList>
    </citation>
    <scope>NUCLEOTIDE SEQUENCE [LARGE SCALE GENOMIC DNA]</scope>
    <source>
        <strain evidence="2 3">G5</strain>
    </source>
</reference>
<evidence type="ECO:0000313" key="3">
    <source>
        <dbReference type="Proteomes" id="UP000008983"/>
    </source>
</evidence>
<dbReference type="EMBL" id="GL983178">
    <property type="protein sequence ID" value="EGR34217.1"/>
    <property type="molecule type" value="Genomic_DNA"/>
</dbReference>
<dbReference type="InParanoid" id="G0QKN8"/>
<feature type="transmembrane region" description="Helical" evidence="1">
    <location>
        <begin position="130"/>
        <end position="150"/>
    </location>
</feature>
<feature type="transmembrane region" description="Helical" evidence="1">
    <location>
        <begin position="104"/>
        <end position="124"/>
    </location>
</feature>
<name>G0QKN8_ICHMU</name>
<dbReference type="OrthoDB" id="311164at2759"/>
<feature type="transmembrane region" description="Helical" evidence="1">
    <location>
        <begin position="64"/>
        <end position="83"/>
    </location>
</feature>
<evidence type="ECO:0008006" key="4">
    <source>
        <dbReference type="Google" id="ProtNLM"/>
    </source>
</evidence>
<dbReference type="AlphaFoldDB" id="G0QKN8"/>
<dbReference type="GeneID" id="14910408"/>
<gene>
    <name evidence="2" type="ORF">IMG5_020290</name>
</gene>
<dbReference type="Gene3D" id="2.10.220.10">
    <property type="entry name" value="Hormone Receptor, Insulin-like Growth Factor Receptor 1, Chain A, domain 2"/>
    <property type="match status" value="2"/>
</dbReference>